<evidence type="ECO:0000256" key="2">
    <source>
        <dbReference type="ARBA" id="ARBA00022692"/>
    </source>
</evidence>
<feature type="transmembrane region" description="Helical" evidence="5">
    <location>
        <begin position="41"/>
        <end position="65"/>
    </location>
</feature>
<dbReference type="GO" id="GO:0016020">
    <property type="term" value="C:membrane"/>
    <property type="evidence" value="ECO:0007669"/>
    <property type="project" value="UniProtKB-SubCell"/>
</dbReference>
<protein>
    <recommendedName>
        <fullName evidence="6">Ion transport domain-containing protein</fullName>
    </recommendedName>
</protein>
<keyword evidence="2 5" id="KW-0812">Transmembrane</keyword>
<comment type="caution">
    <text evidence="7">The sequence shown here is derived from an EMBL/GenBank/DDBJ whole genome shotgun (WGS) entry which is preliminary data.</text>
</comment>
<feature type="domain" description="Ion transport" evidence="6">
    <location>
        <begin position="13"/>
        <end position="112"/>
    </location>
</feature>
<evidence type="ECO:0000259" key="6">
    <source>
        <dbReference type="Pfam" id="PF00520"/>
    </source>
</evidence>
<evidence type="ECO:0000256" key="5">
    <source>
        <dbReference type="SAM" id="Phobius"/>
    </source>
</evidence>
<name>A0A1J4V3W7_9BACT</name>
<feature type="transmembrane region" description="Helical" evidence="5">
    <location>
        <begin position="12"/>
        <end position="29"/>
    </location>
</feature>
<evidence type="ECO:0000256" key="3">
    <source>
        <dbReference type="ARBA" id="ARBA00022989"/>
    </source>
</evidence>
<dbReference type="InterPro" id="IPR005821">
    <property type="entry name" value="Ion_trans_dom"/>
</dbReference>
<accession>A0A1J4V3W7</accession>
<dbReference type="Pfam" id="PF00520">
    <property type="entry name" value="Ion_trans"/>
    <property type="match status" value="1"/>
</dbReference>
<dbReference type="Gene3D" id="1.20.120.350">
    <property type="entry name" value="Voltage-gated potassium channels. Chain C"/>
    <property type="match status" value="1"/>
</dbReference>
<keyword evidence="3 5" id="KW-1133">Transmembrane helix</keyword>
<reference evidence="7 8" key="1">
    <citation type="journal article" date="2016" name="Environ. Microbiol.">
        <title>Genomic resolution of a cold subsurface aquifer community provides metabolic insights for novel microbes adapted to high CO concentrations.</title>
        <authorList>
            <person name="Probst A.J."/>
            <person name="Castelle C.J."/>
            <person name="Singh A."/>
            <person name="Brown C.T."/>
            <person name="Anantharaman K."/>
            <person name="Sharon I."/>
            <person name="Hug L.A."/>
            <person name="Burstein D."/>
            <person name="Emerson J.B."/>
            <person name="Thomas B.C."/>
            <person name="Banfield J.F."/>
        </authorList>
    </citation>
    <scope>NUCLEOTIDE SEQUENCE [LARGE SCALE GENOMIC DNA]</scope>
    <source>
        <strain evidence="7">CG1_02_43_90</strain>
    </source>
</reference>
<evidence type="ECO:0000313" key="7">
    <source>
        <dbReference type="EMBL" id="OIO30656.1"/>
    </source>
</evidence>
<comment type="subcellular location">
    <subcellularLocation>
        <location evidence="1">Membrane</location>
        <topology evidence="1">Multi-pass membrane protein</topology>
    </subcellularLocation>
</comment>
<dbReference type="Proteomes" id="UP000181992">
    <property type="component" value="Unassembled WGS sequence"/>
</dbReference>
<evidence type="ECO:0000256" key="4">
    <source>
        <dbReference type="ARBA" id="ARBA00023136"/>
    </source>
</evidence>
<dbReference type="InterPro" id="IPR027359">
    <property type="entry name" value="Volt_channel_dom_sf"/>
</dbReference>
<gene>
    <name evidence="7" type="ORF">AUJ77_02505</name>
</gene>
<organism evidence="7 8">
    <name type="scientific">Candidatus Nomurabacteria bacterium CG1_02_43_90</name>
    <dbReference type="NCBI Taxonomy" id="1805281"/>
    <lineage>
        <taxon>Bacteria</taxon>
        <taxon>Candidatus Nomuraibacteriota</taxon>
    </lineage>
</organism>
<dbReference type="GO" id="GO:0005216">
    <property type="term" value="F:monoatomic ion channel activity"/>
    <property type="evidence" value="ECO:0007669"/>
    <property type="project" value="InterPro"/>
</dbReference>
<dbReference type="AlphaFoldDB" id="A0A1J4V3W7"/>
<evidence type="ECO:0000256" key="1">
    <source>
        <dbReference type="ARBA" id="ARBA00004141"/>
    </source>
</evidence>
<keyword evidence="4 5" id="KW-0472">Membrane</keyword>
<dbReference type="EMBL" id="MNVN01000015">
    <property type="protein sequence ID" value="OIO30656.1"/>
    <property type="molecule type" value="Genomic_DNA"/>
</dbReference>
<dbReference type="SUPFAM" id="SSF81324">
    <property type="entry name" value="Voltage-gated potassium channels"/>
    <property type="match status" value="1"/>
</dbReference>
<evidence type="ECO:0000313" key="8">
    <source>
        <dbReference type="Proteomes" id="UP000181992"/>
    </source>
</evidence>
<sequence length="123" mass="14557">MKEKLSRLSMANEWFMGFLVLFSIFMLIFEETHTVTPYEIQIIDGIDLTIAFIFMAEFFTALYFAHNRYSFFKSHWWELLATIPFTNAATQALRVLRILRVIKVFRAGAHFSLTEQNYKSVKK</sequence>
<proteinExistence type="predicted"/>